<dbReference type="Pfam" id="PF01523">
    <property type="entry name" value="PmbA_TldD_1st"/>
    <property type="match status" value="1"/>
</dbReference>
<dbReference type="GO" id="GO:0008237">
    <property type="term" value="F:metallopeptidase activity"/>
    <property type="evidence" value="ECO:0007669"/>
    <property type="project" value="UniProtKB-KW"/>
</dbReference>
<keyword evidence="3" id="KW-0378">Hydrolase</keyword>
<evidence type="ECO:0000313" key="9">
    <source>
        <dbReference type="Proteomes" id="UP000619545"/>
    </source>
</evidence>
<evidence type="ECO:0000259" key="7">
    <source>
        <dbReference type="Pfam" id="PF19290"/>
    </source>
</evidence>
<keyword evidence="2" id="KW-0645">Protease</keyword>
<dbReference type="EMBL" id="DUJS01000002">
    <property type="protein sequence ID" value="HII69811.1"/>
    <property type="molecule type" value="Genomic_DNA"/>
</dbReference>
<dbReference type="GeneID" id="1477058"/>
<organism evidence="8 9">
    <name type="scientific">Methanopyrus kandleri</name>
    <dbReference type="NCBI Taxonomy" id="2320"/>
    <lineage>
        <taxon>Archaea</taxon>
        <taxon>Methanobacteriati</taxon>
        <taxon>Methanobacteriota</taxon>
        <taxon>Methanomada group</taxon>
        <taxon>Methanopyri</taxon>
        <taxon>Methanopyrales</taxon>
        <taxon>Methanopyraceae</taxon>
        <taxon>Methanopyrus</taxon>
    </lineage>
</organism>
<protein>
    <submittedName>
        <fullName evidence="8">TldD/PmbA family protein</fullName>
    </submittedName>
</protein>
<evidence type="ECO:0000259" key="5">
    <source>
        <dbReference type="Pfam" id="PF01523"/>
    </source>
</evidence>
<dbReference type="PANTHER" id="PTHR30624:SF0">
    <property type="entry name" value="METALLOPROTEASE SLR0863"/>
    <property type="match status" value="1"/>
</dbReference>
<reference evidence="8" key="1">
    <citation type="journal article" date="2020" name="bioRxiv">
        <title>A rank-normalized archaeal taxonomy based on genome phylogeny resolves widespread incomplete and uneven classifications.</title>
        <authorList>
            <person name="Rinke C."/>
            <person name="Chuvochina M."/>
            <person name="Mussig A.J."/>
            <person name="Chaumeil P.-A."/>
            <person name="Waite D.W."/>
            <person name="Whitman W.B."/>
            <person name="Parks D.H."/>
            <person name="Hugenholtz P."/>
        </authorList>
    </citation>
    <scope>NUCLEOTIDE SEQUENCE</scope>
    <source>
        <strain evidence="8">UBA8853</strain>
    </source>
</reference>
<dbReference type="PANTHER" id="PTHR30624">
    <property type="entry name" value="UNCHARACTERIZED PROTEIN TLDD AND PMBA"/>
    <property type="match status" value="1"/>
</dbReference>
<dbReference type="RefSeq" id="WP_011019325.1">
    <property type="nucleotide sequence ID" value="NZ_DUJS01000002.1"/>
</dbReference>
<dbReference type="Pfam" id="PF19289">
    <property type="entry name" value="PmbA_TldD_3rd"/>
    <property type="match status" value="1"/>
</dbReference>
<feature type="domain" description="Metalloprotease TldD/E C-terminal" evidence="6">
    <location>
        <begin position="214"/>
        <end position="438"/>
    </location>
</feature>
<dbReference type="AlphaFoldDB" id="A0A832TAC5"/>
<dbReference type="GO" id="GO:0006508">
    <property type="term" value="P:proteolysis"/>
    <property type="evidence" value="ECO:0007669"/>
    <property type="project" value="UniProtKB-KW"/>
</dbReference>
<evidence type="ECO:0000256" key="2">
    <source>
        <dbReference type="ARBA" id="ARBA00022670"/>
    </source>
</evidence>
<dbReference type="GO" id="GO:0005829">
    <property type="term" value="C:cytosol"/>
    <property type="evidence" value="ECO:0007669"/>
    <property type="project" value="TreeGrafter"/>
</dbReference>
<comment type="similarity">
    <text evidence="1">Belongs to the peptidase U62 family.</text>
</comment>
<comment type="caution">
    <text evidence="8">The sequence shown here is derived from an EMBL/GenBank/DDBJ whole genome shotgun (WGS) entry which is preliminary data.</text>
</comment>
<dbReference type="InterPro" id="IPR045570">
    <property type="entry name" value="Metalloprtase-TldD/E_cen_dom"/>
</dbReference>
<dbReference type="InterPro" id="IPR002510">
    <property type="entry name" value="Metalloprtase-TldD/E_N"/>
</dbReference>
<dbReference type="InterPro" id="IPR036059">
    <property type="entry name" value="TldD/PmbA_sf"/>
</dbReference>
<dbReference type="Gene3D" id="3.30.2290.10">
    <property type="entry name" value="PmbA/TldD superfamily"/>
    <property type="match status" value="1"/>
</dbReference>
<dbReference type="Proteomes" id="UP000619545">
    <property type="component" value="Unassembled WGS sequence"/>
</dbReference>
<evidence type="ECO:0000256" key="4">
    <source>
        <dbReference type="ARBA" id="ARBA00023049"/>
    </source>
</evidence>
<evidence type="ECO:0000256" key="1">
    <source>
        <dbReference type="ARBA" id="ARBA00005836"/>
    </source>
</evidence>
<keyword evidence="4" id="KW-0482">Metalloprotease</keyword>
<dbReference type="InterPro" id="IPR045569">
    <property type="entry name" value="Metalloprtase-TldD/E_C"/>
</dbReference>
<dbReference type="InterPro" id="IPR035068">
    <property type="entry name" value="TldD/PmbA_N"/>
</dbReference>
<dbReference type="InterPro" id="IPR051463">
    <property type="entry name" value="Peptidase_U62_metallo"/>
</dbReference>
<evidence type="ECO:0000256" key="3">
    <source>
        <dbReference type="ARBA" id="ARBA00022801"/>
    </source>
</evidence>
<sequence length="445" mass="48229">MDPDVLLRHAEEISDACVVYALEGELVEIEASNGELRKADSDRVRTYAVRVLKEGSWGVASGPDPERDLVERALRSTGEGSAEIPEEVPAAEGSYRWEGKLSPLDSLDEAAELAVELSREVSYDCEITYSAGSVRYTITSTWGSECEVRLDCVNFGVKVSGKGTAGREEYTERDGANCAGLELFLERAEEVRDEAVRRLEDLLEAEPGPERAESVITDPELLGVIVHEAFGHAVEGDLVARGESVLQDWVGERVASEIVTVVDDPTERGAFGSYPFDDEGVEPRRTVLVEEGVLRGYLTDLTSAAELDLEVTGNGRLESIGDHVQVRMSVTYVEPGDASREELFEEAGDGAVYLLGSKGGQTDTATGNFQFSAKLGYVVEEGEPSRPVRDVGLTGETLEFMKRVRMLSDELRLHPGYCGKGGQLVPVSDGGPHALVDGPFHLRSG</sequence>
<dbReference type="OMA" id="RYADIRV"/>
<dbReference type="SUPFAM" id="SSF111283">
    <property type="entry name" value="Putative modulator of DNA gyrase, PmbA/TldD"/>
    <property type="match status" value="1"/>
</dbReference>
<gene>
    <name evidence="8" type="ORF">HA336_01085</name>
</gene>
<dbReference type="Pfam" id="PF19290">
    <property type="entry name" value="PmbA_TldD_2nd"/>
    <property type="match status" value="1"/>
</dbReference>
<dbReference type="InterPro" id="IPR025502">
    <property type="entry name" value="TldD"/>
</dbReference>
<dbReference type="PIRSF" id="PIRSF004919">
    <property type="entry name" value="TldD"/>
    <property type="match status" value="1"/>
</dbReference>
<feature type="domain" description="Metalloprotease TldD/E central" evidence="7">
    <location>
        <begin position="106"/>
        <end position="201"/>
    </location>
</feature>
<proteinExistence type="inferred from homology"/>
<accession>A0A832TAC5</accession>
<evidence type="ECO:0000259" key="6">
    <source>
        <dbReference type="Pfam" id="PF19289"/>
    </source>
</evidence>
<feature type="domain" description="Metalloprotease TldD/E N-terminal" evidence="5">
    <location>
        <begin position="17"/>
        <end position="75"/>
    </location>
</feature>
<name>A0A832TAC5_9EURY</name>
<evidence type="ECO:0000313" key="8">
    <source>
        <dbReference type="EMBL" id="HII69811.1"/>
    </source>
</evidence>